<comment type="similarity">
    <text evidence="1">Belongs to the 'GDXG' lipolytic enzyme family.</text>
</comment>
<organism evidence="5 6">
    <name type="scientific">Promicromonospora vindobonensis</name>
    <dbReference type="NCBI Taxonomy" id="195748"/>
    <lineage>
        <taxon>Bacteria</taxon>
        <taxon>Bacillati</taxon>
        <taxon>Actinomycetota</taxon>
        <taxon>Actinomycetes</taxon>
        <taxon>Micrococcales</taxon>
        <taxon>Promicromonosporaceae</taxon>
        <taxon>Promicromonospora</taxon>
    </lineage>
</organism>
<accession>A0ABW5VZX9</accession>
<dbReference type="InterPro" id="IPR029058">
    <property type="entry name" value="AB_hydrolase_fold"/>
</dbReference>
<sequence length="343" mass="36939">MSEMKAFEAATTAPRTKRIRPAAPQSVSEQAQRMLSLPDAMSTPSYPDHTDTSGWLALVESIDNVVRPFYEVTMPPRESFTVTESRVGQISNYVIRPLHVAEEASTPIFIEIHGGGLYAGGGELAWMAGAAHAVDRAGLTWAPDYRMPPLHPFPTALDDLLEVYRAALELCHPSQILVSGASGGGNLAAALILRIKDAGLPVPAALVLLTPEVDLTESGDSFLVNDGIDNLLTSLMPVNLLYANGVDLAHPHVSPLFGDLSGFPPTLLQSGTRDLFLSNTVRMHRALLATGTEAELHIWEAMPHGGFGGTTPEDDELRAEVRRFEAIQLARASATPREDYEAS</sequence>
<dbReference type="Pfam" id="PF07859">
    <property type="entry name" value="Abhydrolase_3"/>
    <property type="match status" value="1"/>
</dbReference>
<comment type="caution">
    <text evidence="5">The sequence shown here is derived from an EMBL/GenBank/DDBJ whole genome shotgun (WGS) entry which is preliminary data.</text>
</comment>
<dbReference type="InterPro" id="IPR050300">
    <property type="entry name" value="GDXG_lipolytic_enzyme"/>
</dbReference>
<dbReference type="Proteomes" id="UP001597479">
    <property type="component" value="Unassembled WGS sequence"/>
</dbReference>
<gene>
    <name evidence="5" type="ORF">ACFS27_23070</name>
</gene>
<keyword evidence="6" id="KW-1185">Reference proteome</keyword>
<dbReference type="Gene3D" id="3.40.50.1820">
    <property type="entry name" value="alpha/beta hydrolase"/>
    <property type="match status" value="1"/>
</dbReference>
<evidence type="ECO:0000256" key="1">
    <source>
        <dbReference type="ARBA" id="ARBA00010515"/>
    </source>
</evidence>
<dbReference type="EMBL" id="JBHUOG010000002">
    <property type="protein sequence ID" value="MFD2796462.1"/>
    <property type="molecule type" value="Genomic_DNA"/>
</dbReference>
<dbReference type="RefSeq" id="WP_377188087.1">
    <property type="nucleotide sequence ID" value="NZ_JBHUOG010000002.1"/>
</dbReference>
<dbReference type="PANTHER" id="PTHR48081">
    <property type="entry name" value="AB HYDROLASE SUPERFAMILY PROTEIN C4A8.06C"/>
    <property type="match status" value="1"/>
</dbReference>
<evidence type="ECO:0000256" key="2">
    <source>
        <dbReference type="ARBA" id="ARBA00022801"/>
    </source>
</evidence>
<protein>
    <submittedName>
        <fullName evidence="5">Alpha/beta hydrolase</fullName>
    </submittedName>
</protein>
<name>A0ABW5VZX9_9MICO</name>
<proteinExistence type="inferred from homology"/>
<evidence type="ECO:0000313" key="6">
    <source>
        <dbReference type="Proteomes" id="UP001597479"/>
    </source>
</evidence>
<dbReference type="SUPFAM" id="SSF53474">
    <property type="entry name" value="alpha/beta-Hydrolases"/>
    <property type="match status" value="1"/>
</dbReference>
<dbReference type="PANTHER" id="PTHR48081:SF30">
    <property type="entry name" value="ACETYL-HYDROLASE LIPR-RELATED"/>
    <property type="match status" value="1"/>
</dbReference>
<reference evidence="6" key="1">
    <citation type="journal article" date="2019" name="Int. J. Syst. Evol. Microbiol.">
        <title>The Global Catalogue of Microorganisms (GCM) 10K type strain sequencing project: providing services to taxonomists for standard genome sequencing and annotation.</title>
        <authorList>
            <consortium name="The Broad Institute Genomics Platform"/>
            <consortium name="The Broad Institute Genome Sequencing Center for Infectious Disease"/>
            <person name="Wu L."/>
            <person name="Ma J."/>
        </authorList>
    </citation>
    <scope>NUCLEOTIDE SEQUENCE [LARGE SCALE GENOMIC DNA]</scope>
    <source>
        <strain evidence="6">CCM 7044</strain>
    </source>
</reference>
<feature type="region of interest" description="Disordered" evidence="3">
    <location>
        <begin position="1"/>
        <end position="33"/>
    </location>
</feature>
<feature type="domain" description="Alpha/beta hydrolase fold-3" evidence="4">
    <location>
        <begin position="110"/>
        <end position="305"/>
    </location>
</feature>
<evidence type="ECO:0000256" key="3">
    <source>
        <dbReference type="SAM" id="MobiDB-lite"/>
    </source>
</evidence>
<dbReference type="GO" id="GO:0016787">
    <property type="term" value="F:hydrolase activity"/>
    <property type="evidence" value="ECO:0007669"/>
    <property type="project" value="UniProtKB-KW"/>
</dbReference>
<evidence type="ECO:0000259" key="4">
    <source>
        <dbReference type="Pfam" id="PF07859"/>
    </source>
</evidence>
<dbReference type="InterPro" id="IPR013094">
    <property type="entry name" value="AB_hydrolase_3"/>
</dbReference>
<keyword evidence="2 5" id="KW-0378">Hydrolase</keyword>
<evidence type="ECO:0000313" key="5">
    <source>
        <dbReference type="EMBL" id="MFD2796462.1"/>
    </source>
</evidence>